<accession>A0A1D9QDD1</accession>
<sequence>MLRLKIDLEFRRQLREIRTGRSQIPLFSHTTDVRGGSSLGVSVDGNGYPISNSSQKTWQPLPYRFVCSDRCLDEISVHDVFENDSEDLPVFPPYISKEEKERLEQLRLAEEEAKCPTCKMPGAF</sequence>
<protein>
    <submittedName>
        <fullName evidence="1">Uncharacterized protein</fullName>
    </submittedName>
</protein>
<dbReference type="AlphaFoldDB" id="A0A1D9QDD1"/>
<name>A0A1D9QDD1_SCLS1</name>
<dbReference type="EMBL" id="CP017823">
    <property type="protein sequence ID" value="APA12782.1"/>
    <property type="molecule type" value="Genomic_DNA"/>
</dbReference>
<evidence type="ECO:0000313" key="1">
    <source>
        <dbReference type="EMBL" id="APA12782.1"/>
    </source>
</evidence>
<proteinExistence type="predicted"/>
<dbReference type="OrthoDB" id="539213at2759"/>
<organism evidence="1 2">
    <name type="scientific">Sclerotinia sclerotiorum (strain ATCC 18683 / 1980 / Ss-1)</name>
    <name type="common">White mold</name>
    <name type="synonym">Whetzelinia sclerotiorum</name>
    <dbReference type="NCBI Taxonomy" id="665079"/>
    <lineage>
        <taxon>Eukaryota</taxon>
        <taxon>Fungi</taxon>
        <taxon>Dikarya</taxon>
        <taxon>Ascomycota</taxon>
        <taxon>Pezizomycotina</taxon>
        <taxon>Leotiomycetes</taxon>
        <taxon>Helotiales</taxon>
        <taxon>Sclerotiniaceae</taxon>
        <taxon>Sclerotinia</taxon>
    </lineage>
</organism>
<dbReference type="Proteomes" id="UP000177798">
    <property type="component" value="Chromosome 10"/>
</dbReference>
<evidence type="ECO:0000313" key="2">
    <source>
        <dbReference type="Proteomes" id="UP000177798"/>
    </source>
</evidence>
<gene>
    <name evidence="1" type="ORF">sscle_10g075520</name>
</gene>
<dbReference type="VEuPathDB" id="FungiDB:sscle_10g075520"/>
<reference evidence="2" key="1">
    <citation type="journal article" date="2017" name="Genome Biol. Evol.">
        <title>The complete genome sequence of the phytopathogenic fungus Sclerotinia sclerotiorum reveals insights into the genome architecture of broad host range pathogens.</title>
        <authorList>
            <person name="Derbyshire M."/>
            <person name="Denton-Giles M."/>
            <person name="Hegedus D."/>
            <person name="Seifbarghy S."/>
            <person name="Rollins J."/>
            <person name="van Kan J."/>
            <person name="Seidl M.F."/>
            <person name="Faino L."/>
            <person name="Mbengue M."/>
            <person name="Navaud O."/>
            <person name="Raffaele S."/>
            <person name="Hammond-Kosack K."/>
            <person name="Heard S."/>
            <person name="Oliver R."/>
        </authorList>
    </citation>
    <scope>NUCLEOTIDE SEQUENCE [LARGE SCALE GENOMIC DNA]</scope>
    <source>
        <strain evidence="2">ATCC 18683 / 1980 / Ss-1</strain>
    </source>
</reference>